<gene>
    <name evidence="2" type="ORF">COLO4_34199</name>
</gene>
<evidence type="ECO:0000313" key="3">
    <source>
        <dbReference type="Proteomes" id="UP000187203"/>
    </source>
</evidence>
<sequence>MVAIALAIYGTIIFPKVLGHIEVAVIDYVEQVIQQIYPAPGIVAETLRSLNFCRRKGNGRFIGCAQLLYVWIKSHFECRKSTSTKDWVRHPWTPKNDNPIRSFRSSEWPAKRTRQQWVARL</sequence>
<proteinExistence type="predicted"/>
<dbReference type="InterPro" id="IPR056647">
    <property type="entry name" value="DUF7745"/>
</dbReference>
<dbReference type="Proteomes" id="UP000187203">
    <property type="component" value="Unassembled WGS sequence"/>
</dbReference>
<keyword evidence="3" id="KW-1185">Reference proteome</keyword>
<organism evidence="2 3">
    <name type="scientific">Corchorus olitorius</name>
    <dbReference type="NCBI Taxonomy" id="93759"/>
    <lineage>
        <taxon>Eukaryota</taxon>
        <taxon>Viridiplantae</taxon>
        <taxon>Streptophyta</taxon>
        <taxon>Embryophyta</taxon>
        <taxon>Tracheophyta</taxon>
        <taxon>Spermatophyta</taxon>
        <taxon>Magnoliopsida</taxon>
        <taxon>eudicotyledons</taxon>
        <taxon>Gunneridae</taxon>
        <taxon>Pentapetalae</taxon>
        <taxon>rosids</taxon>
        <taxon>malvids</taxon>
        <taxon>Malvales</taxon>
        <taxon>Malvaceae</taxon>
        <taxon>Grewioideae</taxon>
        <taxon>Apeibeae</taxon>
        <taxon>Corchorus</taxon>
    </lineage>
</organism>
<protein>
    <recommendedName>
        <fullName evidence="1">DUF7745 domain-containing protein</fullName>
    </recommendedName>
</protein>
<feature type="non-terminal residue" evidence="2">
    <location>
        <position position="121"/>
    </location>
</feature>
<reference evidence="3" key="1">
    <citation type="submission" date="2013-09" db="EMBL/GenBank/DDBJ databases">
        <title>Corchorus olitorius genome sequencing.</title>
        <authorList>
            <person name="Alam M."/>
            <person name="Haque M.S."/>
            <person name="Islam M.S."/>
            <person name="Emdad E.M."/>
            <person name="Islam M.M."/>
            <person name="Ahmed B."/>
            <person name="Halim A."/>
            <person name="Hossen Q.M.M."/>
            <person name="Hossain M.Z."/>
            <person name="Ahmed R."/>
            <person name="Khan M.M."/>
            <person name="Islam R."/>
            <person name="Rashid M.M."/>
            <person name="Khan S.A."/>
            <person name="Rahman M.S."/>
            <person name="Alam M."/>
            <person name="Yahiya A.S."/>
            <person name="Khan M.S."/>
            <person name="Azam M.S."/>
            <person name="Haque T."/>
            <person name="Lashkar M.Z.H."/>
            <person name="Akhand A.I."/>
            <person name="Morshed G."/>
            <person name="Roy S."/>
            <person name="Uddin K.S."/>
            <person name="Rabeya T."/>
            <person name="Hossain A.S."/>
            <person name="Chowdhury A."/>
            <person name="Snigdha A.R."/>
            <person name="Mortoza M.S."/>
            <person name="Matin S.A."/>
            <person name="Hoque S.M.E."/>
            <person name="Islam M.K."/>
            <person name="Roy D.K."/>
            <person name="Haider R."/>
            <person name="Moosa M.M."/>
            <person name="Elias S.M."/>
            <person name="Hasan A.M."/>
            <person name="Jahan S."/>
            <person name="Shafiuddin M."/>
            <person name="Mahmood N."/>
            <person name="Shommy N.S."/>
        </authorList>
    </citation>
    <scope>NUCLEOTIDE SEQUENCE [LARGE SCALE GENOMIC DNA]</scope>
    <source>
        <strain evidence="3">cv. O-4</strain>
    </source>
</reference>
<dbReference type="AlphaFoldDB" id="A0A1R3GN51"/>
<dbReference type="OrthoDB" id="988569at2759"/>
<name>A0A1R3GN51_9ROSI</name>
<feature type="domain" description="DUF7745" evidence="1">
    <location>
        <begin position="4"/>
        <end position="93"/>
    </location>
</feature>
<accession>A0A1R3GN51</accession>
<evidence type="ECO:0000313" key="2">
    <source>
        <dbReference type="EMBL" id="OMO59492.1"/>
    </source>
</evidence>
<dbReference type="EMBL" id="AWUE01022117">
    <property type="protein sequence ID" value="OMO59492.1"/>
    <property type="molecule type" value="Genomic_DNA"/>
</dbReference>
<dbReference type="Pfam" id="PF24924">
    <property type="entry name" value="DUF7745"/>
    <property type="match status" value="1"/>
</dbReference>
<dbReference type="PANTHER" id="PTHR48200">
    <property type="entry name" value="PROTEIN, PUTATIVE-RELATED"/>
    <property type="match status" value="1"/>
</dbReference>
<comment type="caution">
    <text evidence="2">The sequence shown here is derived from an EMBL/GenBank/DDBJ whole genome shotgun (WGS) entry which is preliminary data.</text>
</comment>
<dbReference type="PANTHER" id="PTHR48200:SF1">
    <property type="entry name" value="AMINOTRANSFERASE-LIKE PLANT MOBILE DOMAIN-CONTAINING PROTEIN"/>
    <property type="match status" value="1"/>
</dbReference>
<evidence type="ECO:0000259" key="1">
    <source>
        <dbReference type="Pfam" id="PF24924"/>
    </source>
</evidence>